<gene>
    <name evidence="1" type="primary">AVEN_138624_1</name>
    <name evidence="1" type="ORF">TNCV_482521</name>
</gene>
<protein>
    <submittedName>
        <fullName evidence="1">Uncharacterized protein</fullName>
    </submittedName>
</protein>
<proteinExistence type="predicted"/>
<dbReference type="Proteomes" id="UP000887159">
    <property type="component" value="Unassembled WGS sequence"/>
</dbReference>
<organism evidence="1 2">
    <name type="scientific">Trichonephila clavipes</name>
    <name type="common">Golden silk orbweaver</name>
    <name type="synonym">Nephila clavipes</name>
    <dbReference type="NCBI Taxonomy" id="2585209"/>
    <lineage>
        <taxon>Eukaryota</taxon>
        <taxon>Metazoa</taxon>
        <taxon>Ecdysozoa</taxon>
        <taxon>Arthropoda</taxon>
        <taxon>Chelicerata</taxon>
        <taxon>Arachnida</taxon>
        <taxon>Araneae</taxon>
        <taxon>Araneomorphae</taxon>
        <taxon>Entelegynae</taxon>
        <taxon>Araneoidea</taxon>
        <taxon>Nephilidae</taxon>
        <taxon>Trichonephila</taxon>
    </lineage>
</organism>
<keyword evidence="2" id="KW-1185">Reference proteome</keyword>
<evidence type="ECO:0000313" key="2">
    <source>
        <dbReference type="Proteomes" id="UP000887159"/>
    </source>
</evidence>
<name>A0A8X6VGD5_TRICX</name>
<dbReference type="AlphaFoldDB" id="A0A8X6VGD5"/>
<evidence type="ECO:0000313" key="1">
    <source>
        <dbReference type="EMBL" id="GFY06848.1"/>
    </source>
</evidence>
<reference evidence="1" key="1">
    <citation type="submission" date="2020-08" db="EMBL/GenBank/DDBJ databases">
        <title>Multicomponent nature underlies the extraordinary mechanical properties of spider dragline silk.</title>
        <authorList>
            <person name="Kono N."/>
            <person name="Nakamura H."/>
            <person name="Mori M."/>
            <person name="Yoshida Y."/>
            <person name="Ohtoshi R."/>
            <person name="Malay A.D."/>
            <person name="Moran D.A.P."/>
            <person name="Tomita M."/>
            <person name="Numata K."/>
            <person name="Arakawa K."/>
        </authorList>
    </citation>
    <scope>NUCLEOTIDE SEQUENCE</scope>
</reference>
<comment type="caution">
    <text evidence="1">The sequence shown here is derived from an EMBL/GenBank/DDBJ whole genome shotgun (WGS) entry which is preliminary data.</text>
</comment>
<dbReference type="PANTHER" id="PTHR47331">
    <property type="entry name" value="PHD-TYPE DOMAIN-CONTAINING PROTEIN"/>
    <property type="match status" value="1"/>
</dbReference>
<dbReference type="EMBL" id="BMAU01021264">
    <property type="protein sequence ID" value="GFY06848.1"/>
    <property type="molecule type" value="Genomic_DNA"/>
</dbReference>
<dbReference type="InterPro" id="IPR008042">
    <property type="entry name" value="Retrotrans_Pao"/>
</dbReference>
<accession>A0A8X6VGD5</accession>
<sequence>MMKRGGFSLRKWVSNDPGLLANISEEYTAVDSKHTFKDEQPVKILGIAWLPEVDKFSFTITVNESNVSTKRKVLSQVAKFFDPLDWLSPSIIISKIFLQELWSHHLSWDEELPDSVAKQWRIFQEQLPLLANIKIALCILISLAIDIQVHGF</sequence>
<dbReference type="Pfam" id="PF05380">
    <property type="entry name" value="Peptidase_A17"/>
    <property type="match status" value="1"/>
</dbReference>